<feature type="domain" description="Integrase DNA-binding" evidence="1">
    <location>
        <begin position="42"/>
        <end position="77"/>
    </location>
</feature>
<evidence type="ECO:0000313" key="3">
    <source>
        <dbReference type="Proteomes" id="UP000237003"/>
    </source>
</evidence>
<dbReference type="InterPro" id="IPR038488">
    <property type="entry name" value="Integrase_DNA-bd_sf"/>
</dbReference>
<dbReference type="InterPro" id="IPR025166">
    <property type="entry name" value="Integrase_DNA_bind_dom"/>
</dbReference>
<protein>
    <recommendedName>
        <fullName evidence="1">Integrase DNA-binding domain-containing protein</fullName>
    </recommendedName>
</protein>
<dbReference type="EMBL" id="PQLX01000005">
    <property type="protein sequence ID" value="POU64656.1"/>
    <property type="molecule type" value="Genomic_DNA"/>
</dbReference>
<name>A0A2S4RWE0_CITAM</name>
<dbReference type="Proteomes" id="UP000237003">
    <property type="component" value="Unassembled WGS sequence"/>
</dbReference>
<gene>
    <name evidence="2" type="ORF">C3430_15910</name>
</gene>
<dbReference type="OrthoDB" id="9795573at2"/>
<dbReference type="Gene3D" id="3.30.160.390">
    <property type="entry name" value="Integrase, DNA-binding domain"/>
    <property type="match status" value="1"/>
</dbReference>
<sequence length="115" mass="12625">MTARPCRLLHTPLSTSDDKAFCLFIIDSVDRADRFYSLFLSAIGVYPDVSLAEARSQRQEAKRTFAAGNDPSPARKRVCFRTCMLENPAVGHSTRGTATDDIVAIDMSPVNIQGC</sequence>
<dbReference type="AlphaFoldDB" id="A0A2S4RWE0"/>
<proteinExistence type="predicted"/>
<comment type="caution">
    <text evidence="2">The sequence shown here is derived from an EMBL/GenBank/DDBJ whole genome shotgun (WGS) entry which is preliminary data.</text>
</comment>
<dbReference type="Pfam" id="PF13356">
    <property type="entry name" value="Arm-DNA-bind_3"/>
    <property type="match status" value="1"/>
</dbReference>
<reference evidence="2 3" key="1">
    <citation type="submission" date="2018-01" db="EMBL/GenBank/DDBJ databases">
        <title>Complete genome sequences of 14 Citrobacter spp. isolated from plant in Canada.</title>
        <authorList>
            <person name="Bhandare S.G."/>
            <person name="Colavecchio A."/>
            <person name="Jeukens J."/>
            <person name="Emond-Rheault J.-G."/>
            <person name="Freschi L."/>
            <person name="Hamel J."/>
            <person name="Kukavica-Ibrulj I."/>
            <person name="Levesque R."/>
            <person name="Goodridge L."/>
        </authorList>
    </citation>
    <scope>NUCLEOTIDE SEQUENCE [LARGE SCALE GENOMIC DNA]</scope>
    <source>
        <strain evidence="2 3">S1285</strain>
    </source>
</reference>
<organism evidence="2 3">
    <name type="scientific">Citrobacter amalonaticus</name>
    <dbReference type="NCBI Taxonomy" id="35703"/>
    <lineage>
        <taxon>Bacteria</taxon>
        <taxon>Pseudomonadati</taxon>
        <taxon>Pseudomonadota</taxon>
        <taxon>Gammaproteobacteria</taxon>
        <taxon>Enterobacterales</taxon>
        <taxon>Enterobacteriaceae</taxon>
        <taxon>Citrobacter</taxon>
    </lineage>
</organism>
<evidence type="ECO:0000259" key="1">
    <source>
        <dbReference type="Pfam" id="PF13356"/>
    </source>
</evidence>
<accession>A0A2S4RWE0</accession>
<evidence type="ECO:0000313" key="2">
    <source>
        <dbReference type="EMBL" id="POU64656.1"/>
    </source>
</evidence>